<keyword evidence="5" id="KW-1185">Reference proteome</keyword>
<dbReference type="Pfam" id="PF00534">
    <property type="entry name" value="Glycos_transf_1"/>
    <property type="match status" value="1"/>
</dbReference>
<dbReference type="SUPFAM" id="SSF53756">
    <property type="entry name" value="UDP-Glycosyltransferase/glycogen phosphorylase"/>
    <property type="match status" value="1"/>
</dbReference>
<evidence type="ECO:0000313" key="4">
    <source>
        <dbReference type="EMBL" id="MDZ5461648.1"/>
    </source>
</evidence>
<dbReference type="EMBL" id="JAXOJX010000134">
    <property type="protein sequence ID" value="MDZ5461648.1"/>
    <property type="molecule type" value="Genomic_DNA"/>
</dbReference>
<dbReference type="InterPro" id="IPR023986">
    <property type="entry name" value="GlycosylTfrase_MSMEG0565"/>
</dbReference>
<gene>
    <name evidence="4" type="ORF">SM757_34250</name>
</gene>
<evidence type="ECO:0000259" key="3">
    <source>
        <dbReference type="Pfam" id="PF13439"/>
    </source>
</evidence>
<dbReference type="RefSeq" id="WP_322468751.1">
    <property type="nucleotide sequence ID" value="NZ_JAXOJX010000134.1"/>
</dbReference>
<dbReference type="Proteomes" id="UP001293718">
    <property type="component" value="Unassembled WGS sequence"/>
</dbReference>
<dbReference type="PANTHER" id="PTHR46401:SF2">
    <property type="entry name" value="GLYCOSYLTRANSFERASE WBBK-RELATED"/>
    <property type="match status" value="1"/>
</dbReference>
<dbReference type="CDD" id="cd03801">
    <property type="entry name" value="GT4_PimA-like"/>
    <property type="match status" value="1"/>
</dbReference>
<feature type="domain" description="Glycosyl transferase family 1" evidence="2">
    <location>
        <begin position="218"/>
        <end position="374"/>
    </location>
</feature>
<keyword evidence="1" id="KW-0808">Transferase</keyword>
<dbReference type="InterPro" id="IPR001296">
    <property type="entry name" value="Glyco_trans_1"/>
</dbReference>
<evidence type="ECO:0000256" key="1">
    <source>
        <dbReference type="ARBA" id="ARBA00022679"/>
    </source>
</evidence>
<dbReference type="Pfam" id="PF13439">
    <property type="entry name" value="Glyco_transf_4"/>
    <property type="match status" value="1"/>
</dbReference>
<dbReference type="PANTHER" id="PTHR46401">
    <property type="entry name" value="GLYCOSYLTRANSFERASE WBBK-RELATED"/>
    <property type="match status" value="1"/>
</dbReference>
<sequence>MEAQQQAAFQQWPATRGARYGDAMRIALLAPGVQPDGAAAHTFGLARALAARGHAVTVVAPAQAGERPFRDPGCAVALLPMPPATGCRVEQVARRIAALEQALPAVLTAGRFDLLHAQDGLNGNALATLRNHLPQLPPWVRTVHRLDALRQPLLERWQARGWLSADAVACLSEASCRQLRQHHGAQARRLHAGVDLSPFQPVARTDDAAHLRALGLPDDGAPLVLALGGLQPHRNAARLLAAFASWRAARPHWAHARLVLAGDDDCSEAGAAQRAWRDALRRLGWQEGPGEPVWRCGSVPDTALPALLRRARLLALPSLAQGSGQAALEALACGTPVLLSRRAPFSELMDQAGGVSWCDPGDEDSIALGLQRAAMQPRHQRPPKVCVEHGWEHGAAAHEAWYAQVLAHRQVRRRAA</sequence>
<reference evidence="4 5" key="1">
    <citation type="submission" date="2023-11" db="EMBL/GenBank/DDBJ databases">
        <title>Draft genome of Azohydromonas lata strain H1 (DSM1123), a polyhydroxyalkanoate producer.</title>
        <authorList>
            <person name="Traversa D."/>
            <person name="D'Addabbo P."/>
            <person name="Pazzani C."/>
            <person name="Manzari C."/>
            <person name="Chiara M."/>
            <person name="Scrascia M."/>
        </authorList>
    </citation>
    <scope>NUCLEOTIDE SEQUENCE [LARGE SCALE GENOMIC DNA]</scope>
    <source>
        <strain evidence="4 5">H1</strain>
    </source>
</reference>
<dbReference type="NCBIfam" id="TIGR04047">
    <property type="entry name" value="MSMEG_0565_glyc"/>
    <property type="match status" value="1"/>
</dbReference>
<comment type="caution">
    <text evidence="4">The sequence shown here is derived from an EMBL/GenBank/DDBJ whole genome shotgun (WGS) entry which is preliminary data.</text>
</comment>
<organism evidence="4 5">
    <name type="scientific">Azohydromonas lata</name>
    <dbReference type="NCBI Taxonomy" id="45677"/>
    <lineage>
        <taxon>Bacteria</taxon>
        <taxon>Pseudomonadati</taxon>
        <taxon>Pseudomonadota</taxon>
        <taxon>Betaproteobacteria</taxon>
        <taxon>Burkholderiales</taxon>
        <taxon>Sphaerotilaceae</taxon>
        <taxon>Azohydromonas</taxon>
    </lineage>
</organism>
<protein>
    <submittedName>
        <fullName evidence="4">MSMEG_0565 family glycosyltransferase</fullName>
    </submittedName>
</protein>
<feature type="domain" description="Glycosyltransferase subfamily 4-like N-terminal" evidence="3">
    <location>
        <begin position="36"/>
        <end position="196"/>
    </location>
</feature>
<dbReference type="Gene3D" id="3.40.50.2000">
    <property type="entry name" value="Glycogen Phosphorylase B"/>
    <property type="match status" value="2"/>
</dbReference>
<evidence type="ECO:0000259" key="2">
    <source>
        <dbReference type="Pfam" id="PF00534"/>
    </source>
</evidence>
<name>A0ABU5IRX1_9BURK</name>
<proteinExistence type="predicted"/>
<dbReference type="InterPro" id="IPR028098">
    <property type="entry name" value="Glyco_trans_4-like_N"/>
</dbReference>
<evidence type="ECO:0000313" key="5">
    <source>
        <dbReference type="Proteomes" id="UP001293718"/>
    </source>
</evidence>
<accession>A0ABU5IRX1</accession>